<dbReference type="Proteomes" id="UP000006431">
    <property type="component" value="Unassembled WGS sequence"/>
</dbReference>
<proteinExistence type="predicted"/>
<dbReference type="InterPro" id="IPR043128">
    <property type="entry name" value="Rev_trsase/Diguanyl_cyclase"/>
</dbReference>
<keyword evidence="1" id="KW-0472">Membrane</keyword>
<keyword evidence="7" id="KW-1185">Reference proteome</keyword>
<comment type="caution">
    <text evidence="6">The sequence shown here is derived from an EMBL/GenBank/DDBJ whole genome shotgun (WGS) entry which is preliminary data.</text>
</comment>
<dbReference type="Pfam" id="PF00563">
    <property type="entry name" value="EAL"/>
    <property type="match status" value="1"/>
</dbReference>
<name>B6BNW2_SULGG</name>
<feature type="domain" description="PAC" evidence="3">
    <location>
        <begin position="323"/>
        <end position="377"/>
    </location>
</feature>
<dbReference type="OrthoDB" id="9790732at2"/>
<dbReference type="InterPro" id="IPR000014">
    <property type="entry name" value="PAS"/>
</dbReference>
<evidence type="ECO:0000259" key="3">
    <source>
        <dbReference type="PROSITE" id="PS50113"/>
    </source>
</evidence>
<dbReference type="SMART" id="SM00091">
    <property type="entry name" value="PAS"/>
    <property type="match status" value="1"/>
</dbReference>
<evidence type="ECO:0000259" key="4">
    <source>
        <dbReference type="PROSITE" id="PS50883"/>
    </source>
</evidence>
<dbReference type="PROSITE" id="PS50113">
    <property type="entry name" value="PAC"/>
    <property type="match status" value="1"/>
</dbReference>
<dbReference type="RefSeq" id="WP_008340092.1">
    <property type="nucleotide sequence ID" value="NZ_AFRZ01000001.1"/>
</dbReference>
<evidence type="ECO:0000313" key="6">
    <source>
        <dbReference type="EMBL" id="EHP28916.1"/>
    </source>
</evidence>
<dbReference type="InterPro" id="IPR021796">
    <property type="entry name" value="Tll0287-like_dom"/>
</dbReference>
<feature type="domain" description="EAL" evidence="4">
    <location>
        <begin position="541"/>
        <end position="779"/>
    </location>
</feature>
<dbReference type="SMART" id="SM00086">
    <property type="entry name" value="PAC"/>
    <property type="match status" value="1"/>
</dbReference>
<feature type="transmembrane region" description="Helical" evidence="1">
    <location>
        <begin position="204"/>
        <end position="226"/>
    </location>
</feature>
<dbReference type="InterPro" id="IPR035919">
    <property type="entry name" value="EAL_sf"/>
</dbReference>
<accession>H1FUQ9</accession>
<keyword evidence="1" id="KW-0812">Transmembrane</keyword>
<dbReference type="Pfam" id="PF13426">
    <property type="entry name" value="PAS_9"/>
    <property type="match status" value="1"/>
</dbReference>
<dbReference type="PATRIC" id="fig|929558.5.peg.387"/>
<dbReference type="CDD" id="cd00130">
    <property type="entry name" value="PAS"/>
    <property type="match status" value="1"/>
</dbReference>
<dbReference type="Pfam" id="PF00990">
    <property type="entry name" value="GGDEF"/>
    <property type="match status" value="1"/>
</dbReference>
<gene>
    <name evidence="6" type="ORF">SMGD1_0389</name>
</gene>
<dbReference type="PANTHER" id="PTHR44757:SF2">
    <property type="entry name" value="BIOFILM ARCHITECTURE MAINTENANCE PROTEIN MBAA"/>
    <property type="match status" value="1"/>
</dbReference>
<evidence type="ECO:0000256" key="1">
    <source>
        <dbReference type="SAM" id="Phobius"/>
    </source>
</evidence>
<dbReference type="PANTHER" id="PTHR44757">
    <property type="entry name" value="DIGUANYLATE CYCLASE DGCP"/>
    <property type="match status" value="1"/>
</dbReference>
<dbReference type="eggNOG" id="COG5001">
    <property type="taxonomic scope" value="Bacteria"/>
</dbReference>
<dbReference type="CDD" id="cd01949">
    <property type="entry name" value="GGDEF"/>
    <property type="match status" value="1"/>
</dbReference>
<dbReference type="EMBL" id="AFRZ01000001">
    <property type="protein sequence ID" value="EHP28916.1"/>
    <property type="molecule type" value="Genomic_DNA"/>
</dbReference>
<reference evidence="6 7" key="1">
    <citation type="journal article" date="2012" name="Proc. Natl. Acad. Sci. U.S.A.">
        <title>Genome and physiology of a model Epsilonproteobacterium responsible for sulfide detoxification in marine oxygen depletion zones.</title>
        <authorList>
            <person name="Grote J."/>
            <person name="Schott T."/>
            <person name="Bruckner C.G."/>
            <person name="Glockner F.O."/>
            <person name="Jost G."/>
            <person name="Teeling H."/>
            <person name="Labrenz M."/>
            <person name="Jurgens K."/>
        </authorList>
    </citation>
    <scope>NUCLEOTIDE SEQUENCE [LARGE SCALE GENOMIC DNA]</scope>
    <source>
        <strain evidence="6 7">GD1</strain>
    </source>
</reference>
<dbReference type="Gene3D" id="3.30.450.20">
    <property type="entry name" value="PAS domain"/>
    <property type="match status" value="1"/>
</dbReference>
<dbReference type="Gene3D" id="3.20.20.450">
    <property type="entry name" value="EAL domain"/>
    <property type="match status" value="1"/>
</dbReference>
<dbReference type="SUPFAM" id="SSF141868">
    <property type="entry name" value="EAL domain-like"/>
    <property type="match status" value="1"/>
</dbReference>
<keyword evidence="1" id="KW-1133">Transmembrane helix</keyword>
<evidence type="ECO:0000259" key="5">
    <source>
        <dbReference type="PROSITE" id="PS50887"/>
    </source>
</evidence>
<dbReference type="InterPro" id="IPR000160">
    <property type="entry name" value="GGDEF_dom"/>
</dbReference>
<dbReference type="SMART" id="SM00052">
    <property type="entry name" value="EAL"/>
    <property type="match status" value="1"/>
</dbReference>
<dbReference type="InterPro" id="IPR001633">
    <property type="entry name" value="EAL_dom"/>
</dbReference>
<sequence length="779" mass="90320">MSYKVISKKLIIIVPIMFFIIAIVRISLNYYENKKSVELFVSEQSKLVDSLYMTHRNYYQDLYLNKIIPLDEKTLAGLPAFSAAKISKEFSEQNRLQITMQTVSDRARNPKNQADEYELKAIEYFKKNSDAKEYISKENKFYQYATPLKIEKKCLKCHGEKSKAPKFISQKYDKAYDYKIGDIRGILSIKVPTFHVDNIINRQFLGSVLYDLGLMIVISLIAFYLVRFFSKLQAKLETELDERTHELKNSLSFLESYKDAIDSNLIVSKTDLNGNITYVNDNFCKITGYSREDVIGENHNILRDKSFSKAMYTKLWSTIVSRETWQGRIRNVKKDGSTYWVDATITPIINAKGDITEYISIRHDITQLIYQKNELKTFANTDSLTKLGNRNALKEEIDYGENIFLILVNIDSFSQINDFYGHELGDAILVEFSSKLLQSCSLYEELRLFRVSGDEFAILTIDMPAHTVVQKAQSIAKFINAHVYEVKDETVELNATISISLEEKDQLLITADMALKIARRDAKDLLVYDKAMNLDKEYENNMLWTKKIKEAIKNDKIVLFFQPIVDNATGEINKYESLIRLIDSDDKVITPYFFLEIAKKAKLYKQLTKIVIQKSFENFRENDFEFSVNISIDDILDKEINAYILEMLNIYNISHRVIFEIVESESIENFDEIQRFIKSVKELGCRVAIDDFGTGYSNFEYLMRLEADFIKIDGSIIKEILDNKNSEIITTVIVDFAKKMGIQVIAEFVESEEIFQKVKELGIEKSQGYYFSEPKPFLI</sequence>
<dbReference type="NCBIfam" id="TIGR00229">
    <property type="entry name" value="sensory_box"/>
    <property type="match status" value="1"/>
</dbReference>
<dbReference type="SMART" id="SM00267">
    <property type="entry name" value="GGDEF"/>
    <property type="match status" value="1"/>
</dbReference>
<dbReference type="STRING" id="929558.SMGD1_0389"/>
<dbReference type="HOGENOM" id="CLU_000445_70_50_7"/>
<dbReference type="CDD" id="cd01948">
    <property type="entry name" value="EAL"/>
    <property type="match status" value="1"/>
</dbReference>
<dbReference type="PROSITE" id="PS50883">
    <property type="entry name" value="EAL"/>
    <property type="match status" value="1"/>
</dbReference>
<dbReference type="InterPro" id="IPR000700">
    <property type="entry name" value="PAS-assoc_C"/>
</dbReference>
<dbReference type="SUPFAM" id="SSF55073">
    <property type="entry name" value="Nucleotide cyclase"/>
    <property type="match status" value="1"/>
</dbReference>
<dbReference type="SUPFAM" id="SSF55785">
    <property type="entry name" value="PYP-like sensor domain (PAS domain)"/>
    <property type="match status" value="1"/>
</dbReference>
<accession>B6BNW2</accession>
<feature type="transmembrane region" description="Helical" evidence="1">
    <location>
        <begin position="12"/>
        <end position="31"/>
    </location>
</feature>
<dbReference type="PROSITE" id="PS50112">
    <property type="entry name" value="PAS"/>
    <property type="match status" value="1"/>
</dbReference>
<dbReference type="InterPro" id="IPR035965">
    <property type="entry name" value="PAS-like_dom_sf"/>
</dbReference>
<dbReference type="Gene3D" id="3.30.70.270">
    <property type="match status" value="1"/>
</dbReference>
<dbReference type="AlphaFoldDB" id="B6BNW2"/>
<dbReference type="InterPro" id="IPR001610">
    <property type="entry name" value="PAC"/>
</dbReference>
<dbReference type="PROSITE" id="PS50887">
    <property type="entry name" value="GGDEF"/>
    <property type="match status" value="1"/>
</dbReference>
<dbReference type="NCBIfam" id="TIGR00254">
    <property type="entry name" value="GGDEF"/>
    <property type="match status" value="1"/>
</dbReference>
<dbReference type="InterPro" id="IPR029787">
    <property type="entry name" value="Nucleotide_cyclase"/>
</dbReference>
<evidence type="ECO:0000259" key="2">
    <source>
        <dbReference type="PROSITE" id="PS50112"/>
    </source>
</evidence>
<organism evidence="6 7">
    <name type="scientific">Sulfurimonas gotlandica (strain DSM 19862 / JCM 16533 / GD1)</name>
    <dbReference type="NCBI Taxonomy" id="929558"/>
    <lineage>
        <taxon>Bacteria</taxon>
        <taxon>Pseudomonadati</taxon>
        <taxon>Campylobacterota</taxon>
        <taxon>Epsilonproteobacteria</taxon>
        <taxon>Campylobacterales</taxon>
        <taxon>Sulfurimonadaceae</taxon>
        <taxon>Sulfurimonas</taxon>
    </lineage>
</organism>
<dbReference type="eggNOG" id="COG3706">
    <property type="taxonomic scope" value="Bacteria"/>
</dbReference>
<dbReference type="Pfam" id="PF11845">
    <property type="entry name" value="Tll0287-like"/>
    <property type="match status" value="1"/>
</dbReference>
<feature type="domain" description="GGDEF" evidence="5">
    <location>
        <begin position="401"/>
        <end position="531"/>
    </location>
</feature>
<protein>
    <submittedName>
        <fullName evidence="6">Diguanylate cyclase/phosphodiesterase (GGDEF &amp; EAL domains) with PAS/PAC sensor(S)</fullName>
    </submittedName>
</protein>
<dbReference type="InterPro" id="IPR052155">
    <property type="entry name" value="Biofilm_reg_signaling"/>
</dbReference>
<evidence type="ECO:0000313" key="7">
    <source>
        <dbReference type="Proteomes" id="UP000006431"/>
    </source>
</evidence>
<feature type="domain" description="PAS" evidence="2">
    <location>
        <begin position="271"/>
        <end position="298"/>
    </location>
</feature>